<dbReference type="PANTHER" id="PTHR45926">
    <property type="entry name" value="OSJNBA0053K19.4 PROTEIN"/>
    <property type="match status" value="1"/>
</dbReference>
<keyword evidence="1 2" id="KW-0103">Bromodomain</keyword>
<feature type="region of interest" description="Disordered" evidence="4">
    <location>
        <begin position="33"/>
        <end position="67"/>
    </location>
</feature>
<feature type="domain" description="Bromo" evidence="5">
    <location>
        <begin position="748"/>
        <end position="820"/>
    </location>
</feature>
<dbReference type="Gene3D" id="1.25.10.10">
    <property type="entry name" value="Leucine-rich Repeat Variant"/>
    <property type="match status" value="1"/>
</dbReference>
<dbReference type="InterPro" id="IPR011989">
    <property type="entry name" value="ARM-like"/>
</dbReference>
<dbReference type="OrthoDB" id="49490at2759"/>
<dbReference type="eggNOG" id="KOG1474">
    <property type="taxonomic scope" value="Eukaryota"/>
</dbReference>
<gene>
    <name evidence="6" type="ORF">THAOC_35556</name>
</gene>
<dbReference type="AlphaFoldDB" id="K0RGW5"/>
<feature type="region of interest" description="Disordered" evidence="4">
    <location>
        <begin position="953"/>
        <end position="991"/>
    </location>
</feature>
<dbReference type="PRINTS" id="PR00503">
    <property type="entry name" value="BROMODOMAIN"/>
</dbReference>
<evidence type="ECO:0000313" key="7">
    <source>
        <dbReference type="Proteomes" id="UP000266841"/>
    </source>
</evidence>
<accession>K0RGW5</accession>
<sequence>MNLEEQDDNGNPRSADDLCGDFSQYVLVDIDARKDEYSEGDDDSSLSSNSYISTAGDQVDQDEASQYTYEDSECSDADHLFADVEDEATVVTLQSAAATIAKLERKEKELKGEQNSLEFWNSDFLRSSWTDKAIVDSMTLEQRLELARAAVETGNLDVSDHEQKIAVLKFMKLTGITDQITAEKHLSATGYEIDKAMDSLRKGSRGDLLNMFLSATGLAVTDSIHVKIAEAYLNRFDWSGSKLEAAVNLYLDAKQSLDITAAPETNAEQNKILAAAVAAVAPDSRRAIRTIGTTLPTFTDEFESRHAQTQRRLGLEAAESAFYTHVKSSYRNAVQSQEAFLTPPAKRARPDHDEGTVVDALARLIARHIRVETGEYLGPNPVEALLINGTLSAGLSDDISAPTPVTASTSASWRRAFQERSTERLGLEWPPECLTTKPRRIRGLLIEVDELRDKVDEFIRNGQDREMIEYVCNALADNNLGEQSEELAFFCLNKLRIQARMSLDFKRRIAMVNGAIGTIIETLTLFSEASADVTLDGCGLVWHLCMSDGDRRAVVESGGAESVLNCCRVHMENGKVSTLAMWALKALSFDTVAKEIIRGNDGMSIAFEVMNKNVSLAKVQVEGCAVLELLSVDASNEVVHTVPSHVVDAVLGSIMAHPGSIDVGEAAINCLTTFACNAENVPLIEGNGKARGALETAFENHPRELGLPLLALLGQLMQVRKDLAGARAEERRLLELRSRCSEILKSLQNHEHGWVFATPVNPVELGIDDYFDIIKKPMDLGTIGEKLDQELYHSFEDFRADVQLTFENAMKYNEEQTVVHDMAKALKKKFDLDYNKMLMSLDEDHAENSKTGVEYDDDQRRILLNTQQKCDIEGRCFFHPEIQMIRRTELLGWKVLLYSCPRCELDSALDGAGVPWWVGKAKLPPISTRDLARDSSDCEADFQLALTLSDPSYKDGKSNSAVDNTKQPKRTRRPNISSQTDDPRAGRCPLAPQSLLDATAPRGPLFLVGGPRGAVPVAARAEADDGRVERPAVEDGRMVGGIVVALGAESYHGRVERPVVEDGRLIGGLAARGAEADDRRVKRPVVEHGCPLLVRQGGEGQRLAVGPRPAPRRLAVVRLEAYELPPAAGAGRAVLHLDEPLDDALLVKGLGWGGDNVVASIRWKKKRRRLEKDTTTEEGKENIHTDTHVIAVRILRRHDDVLRAVLAEAYSALVRYLDVGRGRGGHPVGRVGPPPRPK</sequence>
<evidence type="ECO:0000259" key="5">
    <source>
        <dbReference type="PROSITE" id="PS50014"/>
    </source>
</evidence>
<evidence type="ECO:0000256" key="2">
    <source>
        <dbReference type="PROSITE-ProRule" id="PRU00035"/>
    </source>
</evidence>
<dbReference type="SUPFAM" id="SSF48371">
    <property type="entry name" value="ARM repeat"/>
    <property type="match status" value="1"/>
</dbReference>
<keyword evidence="3" id="KW-0175">Coiled coil</keyword>
<proteinExistence type="predicted"/>
<organism evidence="6 7">
    <name type="scientific">Thalassiosira oceanica</name>
    <name type="common">Marine diatom</name>
    <dbReference type="NCBI Taxonomy" id="159749"/>
    <lineage>
        <taxon>Eukaryota</taxon>
        <taxon>Sar</taxon>
        <taxon>Stramenopiles</taxon>
        <taxon>Ochrophyta</taxon>
        <taxon>Bacillariophyta</taxon>
        <taxon>Coscinodiscophyceae</taxon>
        <taxon>Thalassiosirophycidae</taxon>
        <taxon>Thalassiosirales</taxon>
        <taxon>Thalassiosiraceae</taxon>
        <taxon>Thalassiosira</taxon>
    </lineage>
</organism>
<protein>
    <recommendedName>
        <fullName evidence="5">Bromo domain-containing protein</fullName>
    </recommendedName>
</protein>
<dbReference type="Proteomes" id="UP000266841">
    <property type="component" value="Unassembled WGS sequence"/>
</dbReference>
<dbReference type="InterPro" id="IPR036427">
    <property type="entry name" value="Bromodomain-like_sf"/>
</dbReference>
<dbReference type="SMART" id="SM00297">
    <property type="entry name" value="BROMO"/>
    <property type="match status" value="1"/>
</dbReference>
<dbReference type="InterPro" id="IPR016024">
    <property type="entry name" value="ARM-type_fold"/>
</dbReference>
<dbReference type="SUPFAM" id="SSF47370">
    <property type="entry name" value="Bromodomain"/>
    <property type="match status" value="1"/>
</dbReference>
<feature type="coiled-coil region" evidence="3">
    <location>
        <begin position="93"/>
        <end position="123"/>
    </location>
</feature>
<dbReference type="Gene3D" id="1.20.920.10">
    <property type="entry name" value="Bromodomain-like"/>
    <property type="match status" value="1"/>
</dbReference>
<dbReference type="Pfam" id="PF00439">
    <property type="entry name" value="Bromodomain"/>
    <property type="match status" value="1"/>
</dbReference>
<dbReference type="EMBL" id="AGNL01048230">
    <property type="protein sequence ID" value="EJK45812.1"/>
    <property type="molecule type" value="Genomic_DNA"/>
</dbReference>
<keyword evidence="7" id="KW-1185">Reference proteome</keyword>
<evidence type="ECO:0000256" key="3">
    <source>
        <dbReference type="SAM" id="Coils"/>
    </source>
</evidence>
<evidence type="ECO:0000256" key="4">
    <source>
        <dbReference type="SAM" id="MobiDB-lite"/>
    </source>
</evidence>
<name>K0RGW5_THAOC</name>
<reference evidence="6 7" key="1">
    <citation type="journal article" date="2012" name="Genome Biol.">
        <title>Genome and low-iron response of an oceanic diatom adapted to chronic iron limitation.</title>
        <authorList>
            <person name="Lommer M."/>
            <person name="Specht M."/>
            <person name="Roy A.S."/>
            <person name="Kraemer L."/>
            <person name="Andreson R."/>
            <person name="Gutowska M.A."/>
            <person name="Wolf J."/>
            <person name="Bergner S.V."/>
            <person name="Schilhabel M.B."/>
            <person name="Klostermeier U.C."/>
            <person name="Beiko R.G."/>
            <person name="Rosenstiel P."/>
            <person name="Hippler M."/>
            <person name="Laroche J."/>
        </authorList>
    </citation>
    <scope>NUCLEOTIDE SEQUENCE [LARGE SCALE GENOMIC DNA]</scope>
    <source>
        <strain evidence="6 7">CCMP1005</strain>
    </source>
</reference>
<dbReference type="InterPro" id="IPR001487">
    <property type="entry name" value="Bromodomain"/>
</dbReference>
<evidence type="ECO:0000313" key="6">
    <source>
        <dbReference type="EMBL" id="EJK45812.1"/>
    </source>
</evidence>
<feature type="non-terminal residue" evidence="6">
    <location>
        <position position="1238"/>
    </location>
</feature>
<dbReference type="PROSITE" id="PS50014">
    <property type="entry name" value="BROMODOMAIN_2"/>
    <property type="match status" value="1"/>
</dbReference>
<comment type="caution">
    <text evidence="6">The sequence shown here is derived from an EMBL/GenBank/DDBJ whole genome shotgun (WGS) entry which is preliminary data.</text>
</comment>
<evidence type="ECO:0000256" key="1">
    <source>
        <dbReference type="ARBA" id="ARBA00023117"/>
    </source>
</evidence>